<dbReference type="InterPro" id="IPR013598">
    <property type="entry name" value="Exportin-1/Importin-b-like"/>
</dbReference>
<dbReference type="InterPro" id="IPR057941">
    <property type="entry name" value="TPR_TNPO3_IPO13_2nd"/>
</dbReference>
<dbReference type="PANTHER" id="PTHR12363">
    <property type="entry name" value="TRANSPORTIN 3 AND IMPORTIN 13"/>
    <property type="match status" value="1"/>
</dbReference>
<evidence type="ECO:0000259" key="3">
    <source>
        <dbReference type="PROSITE" id="PS50166"/>
    </source>
</evidence>
<sequence>MTSATDPGAQAYAPVLTALATMSKSVPAPEKLQAHEFLEKFQKSPEAWATTHAMLMSSDVPIESKLFAATTLKGKIIYDLDQLPSDQVDQLRDSVLNMLATVGKTSKPIRTQLCVCLASLAIQMLDWSDVLVTVSNVLGHDNADSFLEFLKILPEEVMEGRKINIAEHDLDVRTIELLENNADHVRNFFISYAQSTPNAASNPQLLRCIASWLRDIPVDQIVDSPLIDVIMKSFEDTDNTEAFEAGTDTLCTLYRDTSEVDVAMSVIQALYPRVVSLRPKIQQAAKEEDSDLLSCLTRIFAEAGEAWVVMIARLPVDFHDLVEAILECCDVDESREFMSYTFNFWYELKQYLVKDRYEEARRSMAPVYSKLVDIMIKHLQYPTPENGDDNNLFDNNAESEDKFREFRHNIGDVLKDCCEVIGVNECLGKAYNLIQAWAAKYASQATQEKVPHWQELEAPIFSMRAMGRMVDPEESTMLPQILPLIVQIPNQEKIKFQAIMALARYTEWTAHHPETLHAQLPYIISGFNHESIEVVQAAALAFKYLGTDCKKLLVDQVPQIHNFYESVLDKLKPSSQEEVTEGVAAVVSVQPIEKLYEALKTFCDPIMRRIMTLANNAQDEPTQRAVADHVQLISIFMQEVTPYVPPNVEHPCVKYCGEVLPILNTIIMNFTKSIPILERVCRCWRYMVISYRSHFIPLLPVLAQSLSAGFETCREGCFLWATDAVLREFSGDMEPVPDETTTAVYQFFEQQAVHFLRILNDLPPTHLPDMIEDFFRLVDDAVRFHPKRSITSELTPHILSASMSALTLQQHEPLIATLHYLHDLLSFGLDRPAVSSFDNATSTNPAELQAAVRQLMASQGAVIVQRILTGMMFTFPADCFLDASTVVMLLFELMPQEAAAWVEGTIQMLPAGSVKPHESEKLMQALRERMMAGDSRRIRSVIQDFTNSYRRRNVAPREGLGRLEATRFRFSH</sequence>
<comment type="function">
    <text evidence="2">tRNA nucleus export receptor which facilitates tRNA translocation across the nuclear pore complex. Involved in pre-tRNA splicing, probably by affecting the interaction of pre-tRNA with splicing endonuclease.</text>
</comment>
<evidence type="ECO:0000256" key="2">
    <source>
        <dbReference type="ARBA" id="ARBA00025147"/>
    </source>
</evidence>
<dbReference type="AlphaFoldDB" id="A0A167WNH3"/>
<dbReference type="Gene3D" id="1.25.10.10">
    <property type="entry name" value="Leucine-rich Repeat Variant"/>
    <property type="match status" value="1"/>
</dbReference>
<dbReference type="Pfam" id="PF24140">
    <property type="entry name" value="TPR_TNPO3_IPO13_3rd"/>
    <property type="match status" value="1"/>
</dbReference>
<dbReference type="GO" id="GO:0005737">
    <property type="term" value="C:cytoplasm"/>
    <property type="evidence" value="ECO:0007669"/>
    <property type="project" value="TreeGrafter"/>
</dbReference>
<dbReference type="Pfam" id="PF24138">
    <property type="entry name" value="TPR_TNPO3_IPO13_2nd"/>
    <property type="match status" value="1"/>
</dbReference>
<evidence type="ECO:0000256" key="1">
    <source>
        <dbReference type="ARBA" id="ARBA00022694"/>
    </source>
</evidence>
<gene>
    <name evidence="4" type="ORF">AAP_04567</name>
</gene>
<name>A0A167WNH3_9EURO</name>
<accession>A0A167WNH3</accession>
<dbReference type="SUPFAM" id="SSF48371">
    <property type="entry name" value="ARM repeat"/>
    <property type="match status" value="1"/>
</dbReference>
<dbReference type="InterPro" id="IPR011989">
    <property type="entry name" value="ARM-like"/>
</dbReference>
<dbReference type="PROSITE" id="PS50166">
    <property type="entry name" value="IMPORTIN_B_NT"/>
    <property type="match status" value="1"/>
</dbReference>
<dbReference type="OrthoDB" id="4201842at2759"/>
<keyword evidence="5" id="KW-1185">Reference proteome</keyword>
<feature type="domain" description="Importin N-terminal" evidence="3">
    <location>
        <begin position="34"/>
        <end position="101"/>
    </location>
</feature>
<evidence type="ECO:0000313" key="5">
    <source>
        <dbReference type="Proteomes" id="UP000242877"/>
    </source>
</evidence>
<dbReference type="FunFam" id="1.25.10.10:FF:000266">
    <property type="entry name" value="mRNA transport regulator MTR10"/>
    <property type="match status" value="1"/>
</dbReference>
<comment type="caution">
    <text evidence="4">The sequence shown here is derived from an EMBL/GenBank/DDBJ whole genome shotgun (WGS) entry which is preliminary data.</text>
</comment>
<dbReference type="InterPro" id="IPR001494">
    <property type="entry name" value="Importin-beta_N"/>
</dbReference>
<dbReference type="VEuPathDB" id="FungiDB:AAP_04567"/>
<dbReference type="GO" id="GO:0008033">
    <property type="term" value="P:tRNA processing"/>
    <property type="evidence" value="ECO:0007669"/>
    <property type="project" value="UniProtKB-KW"/>
</dbReference>
<dbReference type="Pfam" id="PF24139">
    <property type="entry name" value="TPR_TNPO3_IPO13_4th"/>
    <property type="match status" value="1"/>
</dbReference>
<dbReference type="Pfam" id="PF03810">
    <property type="entry name" value="IBN_N"/>
    <property type="match status" value="1"/>
</dbReference>
<dbReference type="Pfam" id="PF08389">
    <property type="entry name" value="Xpo1"/>
    <property type="match status" value="1"/>
</dbReference>
<protein>
    <submittedName>
        <fullName evidence="4">mRNA transport regulator</fullName>
    </submittedName>
</protein>
<dbReference type="GO" id="GO:0005634">
    <property type="term" value="C:nucleus"/>
    <property type="evidence" value="ECO:0007669"/>
    <property type="project" value="UniProtKB-ARBA"/>
</dbReference>
<dbReference type="InterPro" id="IPR016024">
    <property type="entry name" value="ARM-type_fold"/>
</dbReference>
<reference evidence="4 5" key="1">
    <citation type="journal article" date="2016" name="Genome Biol. Evol.">
        <title>Divergent and convergent evolution of fungal pathogenicity.</title>
        <authorList>
            <person name="Shang Y."/>
            <person name="Xiao G."/>
            <person name="Zheng P."/>
            <person name="Cen K."/>
            <person name="Zhan S."/>
            <person name="Wang C."/>
        </authorList>
    </citation>
    <scope>NUCLEOTIDE SEQUENCE [LARGE SCALE GENOMIC DNA]</scope>
    <source>
        <strain evidence="4 5">ARSEF 7405</strain>
    </source>
</reference>
<evidence type="ECO:0000313" key="4">
    <source>
        <dbReference type="EMBL" id="KZZ89082.1"/>
    </source>
</evidence>
<keyword evidence="1" id="KW-0819">tRNA processing</keyword>
<dbReference type="GO" id="GO:0031267">
    <property type="term" value="F:small GTPase binding"/>
    <property type="evidence" value="ECO:0007669"/>
    <property type="project" value="InterPro"/>
</dbReference>
<proteinExistence type="predicted"/>
<dbReference type="InterPro" id="IPR057942">
    <property type="entry name" value="TPR_TNPO3_IPO13_3rd"/>
</dbReference>
<dbReference type="SMART" id="SM00913">
    <property type="entry name" value="IBN_N"/>
    <property type="match status" value="1"/>
</dbReference>
<organism evidence="4 5">
    <name type="scientific">Ascosphaera apis ARSEF 7405</name>
    <dbReference type="NCBI Taxonomy" id="392613"/>
    <lineage>
        <taxon>Eukaryota</taxon>
        <taxon>Fungi</taxon>
        <taxon>Dikarya</taxon>
        <taxon>Ascomycota</taxon>
        <taxon>Pezizomycotina</taxon>
        <taxon>Eurotiomycetes</taxon>
        <taxon>Eurotiomycetidae</taxon>
        <taxon>Onygenales</taxon>
        <taxon>Ascosphaeraceae</taxon>
        <taxon>Ascosphaera</taxon>
    </lineage>
</organism>
<dbReference type="GO" id="GO:0006606">
    <property type="term" value="P:protein import into nucleus"/>
    <property type="evidence" value="ECO:0007669"/>
    <property type="project" value="TreeGrafter"/>
</dbReference>
<dbReference type="Proteomes" id="UP000242877">
    <property type="component" value="Unassembled WGS sequence"/>
</dbReference>
<dbReference type="InterPro" id="IPR051345">
    <property type="entry name" value="Importin_beta-like_NTR"/>
</dbReference>
<dbReference type="PANTHER" id="PTHR12363:SF53">
    <property type="entry name" value="MRNA TRANSPORT REGULATOR MTR10"/>
    <property type="match status" value="1"/>
</dbReference>
<dbReference type="EMBL" id="AZGZ01000022">
    <property type="protein sequence ID" value="KZZ89082.1"/>
    <property type="molecule type" value="Genomic_DNA"/>
</dbReference>
<dbReference type="InterPro" id="IPR058537">
    <property type="entry name" value="TPR_TNPO3_IPO13_4th"/>
</dbReference>